<keyword evidence="4" id="KW-1185">Reference proteome</keyword>
<reference evidence="3" key="1">
    <citation type="submission" date="2023-03" db="EMBL/GenBank/DDBJ databases">
        <title>Massive genome expansion in bonnet fungi (Mycena s.s.) driven by repeated elements and novel gene families across ecological guilds.</title>
        <authorList>
            <consortium name="Lawrence Berkeley National Laboratory"/>
            <person name="Harder C.B."/>
            <person name="Miyauchi S."/>
            <person name="Viragh M."/>
            <person name="Kuo A."/>
            <person name="Thoen E."/>
            <person name="Andreopoulos B."/>
            <person name="Lu D."/>
            <person name="Skrede I."/>
            <person name="Drula E."/>
            <person name="Henrissat B."/>
            <person name="Morin E."/>
            <person name="Kohler A."/>
            <person name="Barry K."/>
            <person name="LaButti K."/>
            <person name="Morin E."/>
            <person name="Salamov A."/>
            <person name="Lipzen A."/>
            <person name="Mereny Z."/>
            <person name="Hegedus B."/>
            <person name="Baldrian P."/>
            <person name="Stursova M."/>
            <person name="Weitz H."/>
            <person name="Taylor A."/>
            <person name="Grigoriev I.V."/>
            <person name="Nagy L.G."/>
            <person name="Martin F."/>
            <person name="Kauserud H."/>
        </authorList>
    </citation>
    <scope>NUCLEOTIDE SEQUENCE</scope>
    <source>
        <strain evidence="3">CBHHK182m</strain>
    </source>
</reference>
<accession>A0AAD7GUV2</accession>
<evidence type="ECO:0000256" key="2">
    <source>
        <dbReference type="SAM" id="Phobius"/>
    </source>
</evidence>
<keyword evidence="2" id="KW-1133">Transmembrane helix</keyword>
<keyword evidence="2" id="KW-0812">Transmembrane</keyword>
<dbReference type="AlphaFoldDB" id="A0AAD7GUV2"/>
<name>A0AAD7GUV2_9AGAR</name>
<proteinExistence type="predicted"/>
<organism evidence="3 4">
    <name type="scientific">Mycena metata</name>
    <dbReference type="NCBI Taxonomy" id="1033252"/>
    <lineage>
        <taxon>Eukaryota</taxon>
        <taxon>Fungi</taxon>
        <taxon>Dikarya</taxon>
        <taxon>Basidiomycota</taxon>
        <taxon>Agaricomycotina</taxon>
        <taxon>Agaricomycetes</taxon>
        <taxon>Agaricomycetidae</taxon>
        <taxon>Agaricales</taxon>
        <taxon>Marasmiineae</taxon>
        <taxon>Mycenaceae</taxon>
        <taxon>Mycena</taxon>
    </lineage>
</organism>
<feature type="transmembrane region" description="Helical" evidence="2">
    <location>
        <begin position="115"/>
        <end position="136"/>
    </location>
</feature>
<keyword evidence="2" id="KW-0472">Membrane</keyword>
<dbReference type="EMBL" id="JARKIB010000471">
    <property type="protein sequence ID" value="KAJ7705657.1"/>
    <property type="molecule type" value="Genomic_DNA"/>
</dbReference>
<comment type="caution">
    <text evidence="3">The sequence shown here is derived from an EMBL/GenBank/DDBJ whole genome shotgun (WGS) entry which is preliminary data.</text>
</comment>
<protein>
    <submittedName>
        <fullName evidence="3">Uncharacterized protein</fullName>
    </submittedName>
</protein>
<sequence>MTGPNNRDVLIEWLEKFGTHLDGVPLFGGSNLVGTFTWAQTDMILSTGWSVFSPPTIAVHTANIHGLQQSYLVGGTSDPNHATLTLVQTTTLATKHFVDMADATVLNGIATFGGFWTFLNGAFALFFGANILYFAFGRRPLSALGLVHVFQRRRLKREWDEDFPTIRTEGGLPGSESAGIIAFIRERLVDLGEDPHEHPADQADDIEAQTPSGTEDIPDNDTLDNVLVTKLQTRAHSEFGYILDEIPLLDIDLGFKGGEILHTENPIQQV</sequence>
<feature type="region of interest" description="Disordered" evidence="1">
    <location>
        <begin position="194"/>
        <end position="221"/>
    </location>
</feature>
<evidence type="ECO:0000313" key="3">
    <source>
        <dbReference type="EMBL" id="KAJ7705657.1"/>
    </source>
</evidence>
<gene>
    <name evidence="3" type="ORF">B0H16DRAFT_701641</name>
</gene>
<dbReference type="Proteomes" id="UP001215598">
    <property type="component" value="Unassembled WGS sequence"/>
</dbReference>
<evidence type="ECO:0000313" key="4">
    <source>
        <dbReference type="Proteomes" id="UP001215598"/>
    </source>
</evidence>
<evidence type="ECO:0000256" key="1">
    <source>
        <dbReference type="SAM" id="MobiDB-lite"/>
    </source>
</evidence>